<name>A0A7Y0FYF7_9HYPH</name>
<organism evidence="2 3">
    <name type="scientific">Rhizobium terricola</name>
    <dbReference type="NCBI Taxonomy" id="2728849"/>
    <lineage>
        <taxon>Bacteria</taxon>
        <taxon>Pseudomonadati</taxon>
        <taxon>Pseudomonadota</taxon>
        <taxon>Alphaproteobacteria</taxon>
        <taxon>Hyphomicrobiales</taxon>
        <taxon>Rhizobiaceae</taxon>
        <taxon>Rhizobium/Agrobacterium group</taxon>
        <taxon>Rhizobium</taxon>
    </lineage>
</organism>
<sequence>MTTLHLVLGDQLSPSLSSLADAAPDGSVVLMAEVMAEARYVRHHKKKIAFLFSAMRHFAEELRTRGLSVRYAKLDDPDNSQSLFGEVERALAASHASRIIVTEPGEWRLLEEMRGWQARLGVPVEILDDTRFLISRAGFGRWADRRRELRMEYFYRDMRRHFRVLMQGDMPEGGQWNFDKENRKSPPKGLKGPKRLSWRHDAITRDVVALVEARFADHIGTLKPFHFAVTAEQAEAEFEQFVTDILPSFGDWQDAMVAGEPYLFHSMIAAYLNAGLLLPMDVIRRAERAYFEGAAPLNAVEGFIRQILGWREYVRGIYWRFMPAYAEKNAFEAHRPLPALYWTGETKMRCMASAVNDTIEHAYSHHIQRLMLTGNFALLAGLSVAEVCEWYLAVYADAYEWVELPNTLGMALYADGGQMASKPYAASGKYIDRMSNFCGGCAYDVKDGAGENACPFNALYWRFIAVNAEKLRGNHRMVNILSSWRRMDDAKRAKLLERADHCLDLMEKGAL</sequence>
<dbReference type="InterPro" id="IPR014729">
    <property type="entry name" value="Rossmann-like_a/b/a_fold"/>
</dbReference>
<evidence type="ECO:0000256" key="1">
    <source>
        <dbReference type="SAM" id="MobiDB-lite"/>
    </source>
</evidence>
<dbReference type="Pfam" id="PF04244">
    <property type="entry name" value="DPRP"/>
    <property type="match status" value="1"/>
</dbReference>
<keyword evidence="3" id="KW-1185">Reference proteome</keyword>
<dbReference type="GO" id="GO:0016829">
    <property type="term" value="F:lyase activity"/>
    <property type="evidence" value="ECO:0007669"/>
    <property type="project" value="UniProtKB-KW"/>
</dbReference>
<evidence type="ECO:0000313" key="3">
    <source>
        <dbReference type="Proteomes" id="UP000541470"/>
    </source>
</evidence>
<comment type="caution">
    <text evidence="2">The sequence shown here is derived from an EMBL/GenBank/DDBJ whole genome shotgun (WGS) entry which is preliminary data.</text>
</comment>
<dbReference type="PANTHER" id="PTHR38657:SF1">
    <property type="entry name" value="SLR1343 PROTEIN"/>
    <property type="match status" value="1"/>
</dbReference>
<keyword evidence="2" id="KW-0456">Lyase</keyword>
<proteinExistence type="predicted"/>
<dbReference type="Gene3D" id="1.10.10.1710">
    <property type="entry name" value="Deoxyribodipyrimidine photolyase-related"/>
    <property type="match status" value="1"/>
</dbReference>
<dbReference type="InterPro" id="IPR052551">
    <property type="entry name" value="UV-DNA_repair_photolyase"/>
</dbReference>
<dbReference type="EMBL" id="JABBGK010000009">
    <property type="protein sequence ID" value="NML76905.1"/>
    <property type="molecule type" value="Genomic_DNA"/>
</dbReference>
<dbReference type="AlphaFoldDB" id="A0A7Y0FYF7"/>
<dbReference type="Gene3D" id="1.25.40.80">
    <property type="match status" value="1"/>
</dbReference>
<gene>
    <name evidence="2" type="ORF">HHL25_22440</name>
</gene>
<dbReference type="Gene3D" id="3.40.50.620">
    <property type="entry name" value="HUPs"/>
    <property type="match status" value="1"/>
</dbReference>
<dbReference type="RefSeq" id="WP_169595470.1">
    <property type="nucleotide sequence ID" value="NZ_JABBGK010000009.1"/>
</dbReference>
<accession>A0A7Y0FYF7</accession>
<dbReference type="InterPro" id="IPR036134">
    <property type="entry name" value="Crypto/Photolyase_FAD-like_sf"/>
</dbReference>
<protein>
    <submittedName>
        <fullName evidence="2">Cryptochrome/photolyase family protein</fullName>
    </submittedName>
</protein>
<dbReference type="Gene3D" id="1.10.579.10">
    <property type="entry name" value="DNA Cyclobutane Dipyrimidine Photolyase, subunit A, domain 3"/>
    <property type="match status" value="1"/>
</dbReference>
<dbReference type="InterPro" id="IPR007357">
    <property type="entry name" value="PhrB-like"/>
</dbReference>
<dbReference type="Proteomes" id="UP000541470">
    <property type="component" value="Unassembled WGS sequence"/>
</dbReference>
<evidence type="ECO:0000313" key="2">
    <source>
        <dbReference type="EMBL" id="NML76905.1"/>
    </source>
</evidence>
<dbReference type="PANTHER" id="PTHR38657">
    <property type="entry name" value="SLR1343 PROTEIN"/>
    <property type="match status" value="1"/>
</dbReference>
<feature type="region of interest" description="Disordered" evidence="1">
    <location>
        <begin position="175"/>
        <end position="194"/>
    </location>
</feature>
<reference evidence="2 3" key="1">
    <citation type="submission" date="2020-04" db="EMBL/GenBank/DDBJ databases">
        <title>Rhizobium sp. S-51 isolated from soil.</title>
        <authorList>
            <person name="Dahal R.H."/>
        </authorList>
    </citation>
    <scope>NUCLEOTIDE SEQUENCE [LARGE SCALE GENOMIC DNA]</scope>
    <source>
        <strain evidence="2 3">S-51</strain>
    </source>
</reference>
<dbReference type="SUPFAM" id="SSF48173">
    <property type="entry name" value="Cryptochrome/photolyase FAD-binding domain"/>
    <property type="match status" value="1"/>
</dbReference>